<dbReference type="InterPro" id="IPR000515">
    <property type="entry name" value="MetI-like"/>
</dbReference>
<name>A0ABY5SBW6_9BACL</name>
<evidence type="ECO:0000256" key="5">
    <source>
        <dbReference type="ARBA" id="ARBA00022989"/>
    </source>
</evidence>
<feature type="transmembrane region" description="Helical" evidence="7">
    <location>
        <begin position="21"/>
        <end position="43"/>
    </location>
</feature>
<feature type="transmembrane region" description="Helical" evidence="7">
    <location>
        <begin position="147"/>
        <end position="168"/>
    </location>
</feature>
<organism evidence="9 10">
    <name type="scientific">Paenibacillus spongiae</name>
    <dbReference type="NCBI Taxonomy" id="2909671"/>
    <lineage>
        <taxon>Bacteria</taxon>
        <taxon>Bacillati</taxon>
        <taxon>Bacillota</taxon>
        <taxon>Bacilli</taxon>
        <taxon>Bacillales</taxon>
        <taxon>Paenibacillaceae</taxon>
        <taxon>Paenibacillus</taxon>
    </lineage>
</organism>
<comment type="similarity">
    <text evidence="7">Belongs to the binding-protein-dependent transport system permease family.</text>
</comment>
<evidence type="ECO:0000256" key="2">
    <source>
        <dbReference type="ARBA" id="ARBA00022448"/>
    </source>
</evidence>
<evidence type="ECO:0000256" key="7">
    <source>
        <dbReference type="RuleBase" id="RU363032"/>
    </source>
</evidence>
<accession>A0ABY5SBW6</accession>
<dbReference type="RefSeq" id="WP_258387328.1">
    <property type="nucleotide sequence ID" value="NZ_CP091430.1"/>
</dbReference>
<keyword evidence="10" id="KW-1185">Reference proteome</keyword>
<feature type="transmembrane region" description="Helical" evidence="7">
    <location>
        <begin position="189"/>
        <end position="208"/>
    </location>
</feature>
<dbReference type="PANTHER" id="PTHR43744">
    <property type="entry name" value="ABC TRANSPORTER PERMEASE PROTEIN MG189-RELATED-RELATED"/>
    <property type="match status" value="1"/>
</dbReference>
<feature type="transmembrane region" description="Helical" evidence="7">
    <location>
        <begin position="84"/>
        <end position="105"/>
    </location>
</feature>
<keyword evidence="4 7" id="KW-0812">Transmembrane</keyword>
<sequence>MKNNYGPIGYKPNPVVQLLNGLFLLFLVATMLIPIWNTLVISLSSNASSMEVGLKMWPSEFSFEGYQTVWKTVRLWEPFLNNTIVTVVGTTLHVVLSAMAGYVLIQRGLPGRNLMISLIMLTMTIPGEAIMIPVYQVVKELDLLNTLTSLVVSGLVSGFSVLLIRNYFLSIPYELNESARIDGAGNMWIFVRMYLPLAKAGLATIALFEFVGKWNQFTPALLYITDQSKLTLQIALRSLVVESDATSSNFFMTPNVRMAGVMIAIIPLIVIYPFVQKFFVKGIMLGSTKE</sequence>
<evidence type="ECO:0000259" key="8">
    <source>
        <dbReference type="PROSITE" id="PS50928"/>
    </source>
</evidence>
<protein>
    <submittedName>
        <fullName evidence="9">Carbohydrate ABC transporter permease</fullName>
    </submittedName>
</protein>
<dbReference type="PANTHER" id="PTHR43744:SF9">
    <property type="entry name" value="POLYGALACTURONAN_RHAMNOGALACTURONAN TRANSPORT SYSTEM PERMEASE PROTEIN YTCP"/>
    <property type="match status" value="1"/>
</dbReference>
<keyword evidence="3" id="KW-1003">Cell membrane</keyword>
<dbReference type="Gene3D" id="1.10.3720.10">
    <property type="entry name" value="MetI-like"/>
    <property type="match status" value="1"/>
</dbReference>
<keyword evidence="6 7" id="KW-0472">Membrane</keyword>
<feature type="transmembrane region" description="Helical" evidence="7">
    <location>
        <begin position="256"/>
        <end position="275"/>
    </location>
</feature>
<feature type="domain" description="ABC transmembrane type-1" evidence="8">
    <location>
        <begin position="79"/>
        <end position="274"/>
    </location>
</feature>
<dbReference type="SUPFAM" id="SSF161098">
    <property type="entry name" value="MetI-like"/>
    <property type="match status" value="1"/>
</dbReference>
<comment type="subcellular location">
    <subcellularLocation>
        <location evidence="1 7">Cell membrane</location>
        <topology evidence="1 7">Multi-pass membrane protein</topology>
    </subcellularLocation>
</comment>
<dbReference type="EMBL" id="CP091430">
    <property type="protein sequence ID" value="UVI31264.1"/>
    <property type="molecule type" value="Genomic_DNA"/>
</dbReference>
<proteinExistence type="inferred from homology"/>
<feature type="transmembrane region" description="Helical" evidence="7">
    <location>
        <begin position="114"/>
        <end position="135"/>
    </location>
</feature>
<evidence type="ECO:0000256" key="1">
    <source>
        <dbReference type="ARBA" id="ARBA00004651"/>
    </source>
</evidence>
<evidence type="ECO:0000256" key="3">
    <source>
        <dbReference type="ARBA" id="ARBA00022475"/>
    </source>
</evidence>
<keyword evidence="2 7" id="KW-0813">Transport</keyword>
<reference evidence="9" key="1">
    <citation type="submission" date="2022-01" db="EMBL/GenBank/DDBJ databases">
        <title>Paenibacillus spongiae sp. nov., isolated from marine sponge.</title>
        <authorList>
            <person name="Li Z."/>
            <person name="Zhang M."/>
        </authorList>
    </citation>
    <scope>NUCLEOTIDE SEQUENCE</scope>
    <source>
        <strain evidence="9">PHS-Z3</strain>
    </source>
</reference>
<evidence type="ECO:0000256" key="4">
    <source>
        <dbReference type="ARBA" id="ARBA00022692"/>
    </source>
</evidence>
<dbReference type="CDD" id="cd06261">
    <property type="entry name" value="TM_PBP2"/>
    <property type="match status" value="1"/>
</dbReference>
<evidence type="ECO:0000313" key="10">
    <source>
        <dbReference type="Proteomes" id="UP001057877"/>
    </source>
</evidence>
<dbReference type="PROSITE" id="PS50928">
    <property type="entry name" value="ABC_TM1"/>
    <property type="match status" value="1"/>
</dbReference>
<dbReference type="Proteomes" id="UP001057877">
    <property type="component" value="Chromosome"/>
</dbReference>
<dbReference type="InterPro" id="IPR035906">
    <property type="entry name" value="MetI-like_sf"/>
</dbReference>
<gene>
    <name evidence="9" type="ORF">L1F29_05320</name>
</gene>
<dbReference type="Pfam" id="PF00528">
    <property type="entry name" value="BPD_transp_1"/>
    <property type="match status" value="1"/>
</dbReference>
<evidence type="ECO:0000256" key="6">
    <source>
        <dbReference type="ARBA" id="ARBA00023136"/>
    </source>
</evidence>
<evidence type="ECO:0000313" key="9">
    <source>
        <dbReference type="EMBL" id="UVI31264.1"/>
    </source>
</evidence>
<keyword evidence="5 7" id="KW-1133">Transmembrane helix</keyword>